<sequence>MKEKLSETSDLNVSSTKKLPPSPKVAQSSLKHKLSHSVLYLILIIVGVVQILPLVWLFLFSLKDNQEVFNLPPLALPSSPKWENYLNVWTEGNIGVYFLNSVIVTGSAVILTVLLASFVTFAITRMHWKLNKFVLGLFMVGLMIPVHSTLIPLFSFYLNIGLMDHPLAIILTYTAFNLPLTIMILLGFYYTLPRELEEAAIMDGCTVHRMFFQIILPMTAPVVATTAIINMIYNWNEFVFVNTFISSDKYKTLTVGIQNFIGQYSTDWGAIGATLVISILPILIVFVLLSNRIVEGITSGSVKG</sequence>
<evidence type="ECO:0000256" key="1">
    <source>
        <dbReference type="ARBA" id="ARBA00004651"/>
    </source>
</evidence>
<feature type="region of interest" description="Disordered" evidence="8">
    <location>
        <begin position="1"/>
        <end position="25"/>
    </location>
</feature>
<feature type="transmembrane region" description="Helical" evidence="7">
    <location>
        <begin position="268"/>
        <end position="289"/>
    </location>
</feature>
<keyword evidence="5 7" id="KW-1133">Transmembrane helix</keyword>
<dbReference type="InterPro" id="IPR035906">
    <property type="entry name" value="MetI-like_sf"/>
</dbReference>
<dbReference type="Pfam" id="PF00528">
    <property type="entry name" value="BPD_transp_1"/>
    <property type="match status" value="1"/>
</dbReference>
<dbReference type="RefSeq" id="WP_257819738.1">
    <property type="nucleotide sequence ID" value="NZ_JABXYM010000001.1"/>
</dbReference>
<feature type="transmembrane region" description="Helical" evidence="7">
    <location>
        <begin position="133"/>
        <end position="158"/>
    </location>
</feature>
<dbReference type="GO" id="GO:0055085">
    <property type="term" value="P:transmembrane transport"/>
    <property type="evidence" value="ECO:0007669"/>
    <property type="project" value="InterPro"/>
</dbReference>
<proteinExistence type="inferred from homology"/>
<comment type="similarity">
    <text evidence="7">Belongs to the binding-protein-dependent transport system permease family.</text>
</comment>
<dbReference type="Proteomes" id="UP001057753">
    <property type="component" value="Unassembled WGS sequence"/>
</dbReference>
<organism evidence="10 11">
    <name type="scientific">Salipaludibacillus agaradhaerens</name>
    <name type="common">Bacillus agaradhaerens</name>
    <dbReference type="NCBI Taxonomy" id="76935"/>
    <lineage>
        <taxon>Bacteria</taxon>
        <taxon>Bacillati</taxon>
        <taxon>Bacillota</taxon>
        <taxon>Bacilli</taxon>
        <taxon>Bacillales</taxon>
        <taxon>Bacillaceae</taxon>
    </lineage>
</organism>
<keyword evidence="2 7" id="KW-0813">Transport</keyword>
<feature type="transmembrane region" description="Helical" evidence="7">
    <location>
        <begin position="211"/>
        <end position="233"/>
    </location>
</feature>
<evidence type="ECO:0000313" key="10">
    <source>
        <dbReference type="EMBL" id="MCR6095080.1"/>
    </source>
</evidence>
<keyword evidence="3" id="KW-1003">Cell membrane</keyword>
<comment type="subcellular location">
    <subcellularLocation>
        <location evidence="1 7">Cell membrane</location>
        <topology evidence="1 7">Multi-pass membrane protein</topology>
    </subcellularLocation>
</comment>
<dbReference type="EMBL" id="JABXYM010000001">
    <property type="protein sequence ID" value="MCR6095080.1"/>
    <property type="molecule type" value="Genomic_DNA"/>
</dbReference>
<dbReference type="PANTHER" id="PTHR43744">
    <property type="entry name" value="ABC TRANSPORTER PERMEASE PROTEIN MG189-RELATED-RELATED"/>
    <property type="match status" value="1"/>
</dbReference>
<keyword evidence="4 7" id="KW-0812">Transmembrane</keyword>
<feature type="domain" description="ABC transmembrane type-1" evidence="9">
    <location>
        <begin position="98"/>
        <end position="289"/>
    </location>
</feature>
<feature type="transmembrane region" description="Helical" evidence="7">
    <location>
        <begin position="94"/>
        <end position="121"/>
    </location>
</feature>
<evidence type="ECO:0000256" key="5">
    <source>
        <dbReference type="ARBA" id="ARBA00022989"/>
    </source>
</evidence>
<dbReference type="AlphaFoldDB" id="A0A9Q4AZ52"/>
<name>A0A9Q4AZ52_SALAG</name>
<feature type="transmembrane region" description="Helical" evidence="7">
    <location>
        <begin position="170"/>
        <end position="190"/>
    </location>
</feature>
<dbReference type="PROSITE" id="PS50928">
    <property type="entry name" value="ABC_TM1"/>
    <property type="match status" value="1"/>
</dbReference>
<dbReference type="Gene3D" id="1.10.3720.10">
    <property type="entry name" value="MetI-like"/>
    <property type="match status" value="1"/>
</dbReference>
<evidence type="ECO:0000256" key="2">
    <source>
        <dbReference type="ARBA" id="ARBA00022448"/>
    </source>
</evidence>
<dbReference type="InterPro" id="IPR000515">
    <property type="entry name" value="MetI-like"/>
</dbReference>
<feature type="compositionally biased region" description="Polar residues" evidence="8">
    <location>
        <begin position="8"/>
        <end position="17"/>
    </location>
</feature>
<evidence type="ECO:0000259" key="9">
    <source>
        <dbReference type="PROSITE" id="PS50928"/>
    </source>
</evidence>
<keyword evidence="11" id="KW-1185">Reference proteome</keyword>
<comment type="caution">
    <text evidence="10">The sequence shown here is derived from an EMBL/GenBank/DDBJ whole genome shotgun (WGS) entry which is preliminary data.</text>
</comment>
<reference evidence="10" key="1">
    <citation type="submission" date="2020-06" db="EMBL/GenBank/DDBJ databases">
        <title>Insight into the genomes of haloalkaliphilic bacilli from Kenyan soda lakes.</title>
        <authorList>
            <person name="Mwirichia R."/>
            <person name="Villamizar G.C."/>
            <person name="Poehlein A."/>
            <person name="Mugweru J."/>
            <person name="Kipnyargis A."/>
            <person name="Kiplimo D."/>
            <person name="Orwa P."/>
            <person name="Daniel R."/>
        </authorList>
    </citation>
    <scope>NUCLEOTIDE SEQUENCE</scope>
    <source>
        <strain evidence="10">B1096_S55</strain>
    </source>
</reference>
<evidence type="ECO:0000256" key="8">
    <source>
        <dbReference type="SAM" id="MobiDB-lite"/>
    </source>
</evidence>
<gene>
    <name evidence="10" type="ORF">HXA33_00770</name>
</gene>
<evidence type="ECO:0000256" key="4">
    <source>
        <dbReference type="ARBA" id="ARBA00022692"/>
    </source>
</evidence>
<evidence type="ECO:0000256" key="3">
    <source>
        <dbReference type="ARBA" id="ARBA00022475"/>
    </source>
</evidence>
<evidence type="ECO:0000313" key="11">
    <source>
        <dbReference type="Proteomes" id="UP001057753"/>
    </source>
</evidence>
<feature type="transmembrane region" description="Helical" evidence="7">
    <location>
        <begin position="38"/>
        <end position="59"/>
    </location>
</feature>
<evidence type="ECO:0000256" key="6">
    <source>
        <dbReference type="ARBA" id="ARBA00023136"/>
    </source>
</evidence>
<dbReference type="CDD" id="cd06261">
    <property type="entry name" value="TM_PBP2"/>
    <property type="match status" value="1"/>
</dbReference>
<dbReference type="PANTHER" id="PTHR43744:SF8">
    <property type="entry name" value="SN-GLYCEROL-3-PHOSPHATE TRANSPORT SYSTEM PERMEASE PROTEIN UGPE"/>
    <property type="match status" value="1"/>
</dbReference>
<evidence type="ECO:0000256" key="7">
    <source>
        <dbReference type="RuleBase" id="RU363032"/>
    </source>
</evidence>
<dbReference type="GO" id="GO:0005886">
    <property type="term" value="C:plasma membrane"/>
    <property type="evidence" value="ECO:0007669"/>
    <property type="project" value="UniProtKB-SubCell"/>
</dbReference>
<protein>
    <submittedName>
        <fullName evidence="10">Carbohydrate ABC transporter permease</fullName>
    </submittedName>
</protein>
<dbReference type="SUPFAM" id="SSF161098">
    <property type="entry name" value="MetI-like"/>
    <property type="match status" value="1"/>
</dbReference>
<accession>A0A9Q4AZ52</accession>
<keyword evidence="6 7" id="KW-0472">Membrane</keyword>